<dbReference type="PANTHER" id="PTHR32046">
    <property type="entry name" value="G DOMAIN-CONTAINING PROTEIN"/>
    <property type="match status" value="1"/>
</dbReference>
<dbReference type="InterPro" id="IPR027417">
    <property type="entry name" value="P-loop_NTPase"/>
</dbReference>
<evidence type="ECO:0000313" key="1">
    <source>
        <dbReference type="EMBL" id="CAL4126789.1"/>
    </source>
</evidence>
<name>A0AAV2RMZ3_MEGNR</name>
<dbReference type="SUPFAM" id="SSF52540">
    <property type="entry name" value="P-loop containing nucleoside triphosphate hydrolases"/>
    <property type="match status" value="1"/>
</dbReference>
<organism evidence="1 2">
    <name type="scientific">Meganyctiphanes norvegica</name>
    <name type="common">Northern krill</name>
    <name type="synonym">Thysanopoda norvegica</name>
    <dbReference type="NCBI Taxonomy" id="48144"/>
    <lineage>
        <taxon>Eukaryota</taxon>
        <taxon>Metazoa</taxon>
        <taxon>Ecdysozoa</taxon>
        <taxon>Arthropoda</taxon>
        <taxon>Crustacea</taxon>
        <taxon>Multicrustacea</taxon>
        <taxon>Malacostraca</taxon>
        <taxon>Eumalacostraca</taxon>
        <taxon>Eucarida</taxon>
        <taxon>Euphausiacea</taxon>
        <taxon>Euphausiidae</taxon>
        <taxon>Meganyctiphanes</taxon>
    </lineage>
</organism>
<dbReference type="PANTHER" id="PTHR32046:SF11">
    <property type="entry name" value="IMMUNE-ASSOCIATED NUCLEOTIDE-BINDING PROTEIN 10-LIKE"/>
    <property type="match status" value="1"/>
</dbReference>
<evidence type="ECO:0000313" key="2">
    <source>
        <dbReference type="Proteomes" id="UP001497623"/>
    </source>
</evidence>
<dbReference type="EMBL" id="CAXKWB010024855">
    <property type="protein sequence ID" value="CAL4126789.1"/>
    <property type="molecule type" value="Genomic_DNA"/>
</dbReference>
<reference evidence="1 2" key="1">
    <citation type="submission" date="2024-05" db="EMBL/GenBank/DDBJ databases">
        <authorList>
            <person name="Wallberg A."/>
        </authorList>
    </citation>
    <scope>NUCLEOTIDE SEQUENCE [LARGE SCALE GENOMIC DNA]</scope>
</reference>
<comment type="caution">
    <text evidence="1">The sequence shown here is derived from an EMBL/GenBank/DDBJ whole genome shotgun (WGS) entry which is preliminary data.</text>
</comment>
<dbReference type="Proteomes" id="UP001497623">
    <property type="component" value="Unassembled WGS sequence"/>
</dbReference>
<accession>A0AAV2RMZ3</accession>
<keyword evidence="2" id="KW-1185">Reference proteome</keyword>
<gene>
    <name evidence="1" type="ORF">MNOR_LOCUS25708</name>
</gene>
<proteinExistence type="predicted"/>
<evidence type="ECO:0008006" key="3">
    <source>
        <dbReference type="Google" id="ProtNLM"/>
    </source>
</evidence>
<sequence length="271" mass="31170">MNKKQLINDIIISSERSYLKKKNDINIHEIIAEKETICDKSQAQQYTLWPCEESDIENVHLMLIGETGKGKTTLINGILNFVLDINCHNVYRFCVPVNFAMPDKRDIDIQTEKVTLYKIPYVDGMRYNKNLLLTDTPGLLDTRGIEYQKQCSEQVKLFLEHSVNKEKLIIGIVAEANLTLDNSVKNLINLIQEIVQGLSNVKIILIATFATIRDPPMFSLLKQNLNVKVDDQFKINNKIISSKIDINDEKSQQKWLSWESDMESLLNQIQT</sequence>
<dbReference type="AlphaFoldDB" id="A0AAV2RMZ3"/>
<dbReference type="Gene3D" id="3.40.50.300">
    <property type="entry name" value="P-loop containing nucleotide triphosphate hydrolases"/>
    <property type="match status" value="1"/>
</dbReference>
<protein>
    <recommendedName>
        <fullName evidence="3">G domain-containing protein</fullName>
    </recommendedName>
</protein>